<keyword evidence="2" id="KW-0238">DNA-binding</keyword>
<dbReference type="InterPro" id="IPR036388">
    <property type="entry name" value="WH-like_DNA-bd_sf"/>
</dbReference>
<dbReference type="GO" id="GO:0003700">
    <property type="term" value="F:DNA-binding transcription factor activity"/>
    <property type="evidence" value="ECO:0007669"/>
    <property type="project" value="InterPro"/>
</dbReference>
<organism evidence="5 6">
    <name type="scientific">Kibdelosporangium phytohabitans</name>
    <dbReference type="NCBI Taxonomy" id="860235"/>
    <lineage>
        <taxon>Bacteria</taxon>
        <taxon>Bacillati</taxon>
        <taxon>Actinomycetota</taxon>
        <taxon>Actinomycetes</taxon>
        <taxon>Pseudonocardiales</taxon>
        <taxon>Pseudonocardiaceae</taxon>
        <taxon>Kibdelosporangium</taxon>
    </lineage>
</organism>
<evidence type="ECO:0000313" key="6">
    <source>
        <dbReference type="Proteomes" id="UP000063699"/>
    </source>
</evidence>
<proteinExistence type="predicted"/>
<dbReference type="PROSITE" id="PS01117">
    <property type="entry name" value="HTH_MARR_1"/>
    <property type="match status" value="1"/>
</dbReference>
<dbReference type="InterPro" id="IPR036390">
    <property type="entry name" value="WH_DNA-bd_sf"/>
</dbReference>
<protein>
    <recommendedName>
        <fullName evidence="4">HTH marR-type domain-containing protein</fullName>
    </recommendedName>
</protein>
<keyword evidence="6" id="KW-1185">Reference proteome</keyword>
<dbReference type="STRING" id="860235.AOZ06_06250"/>
<dbReference type="GO" id="GO:0003677">
    <property type="term" value="F:DNA binding"/>
    <property type="evidence" value="ECO:0007669"/>
    <property type="project" value="UniProtKB-KW"/>
</dbReference>
<sequence length="157" mass="17149">MADQAQDLAVAEELGHQLIRLLTMVGRAKAQFSQATGDGIERAAYALLAHLVKEGPKRITALADAVHSDTSTVSRQTSSLVAHGLVERKADPVDGRACLLVATEEGRGTFDRARAERTRHIASVLAEWPAGERRTLVMLLDRLNTDFENYHPVGEPR</sequence>
<dbReference type="OrthoDB" id="5148120at2"/>
<evidence type="ECO:0000259" key="4">
    <source>
        <dbReference type="PROSITE" id="PS50995"/>
    </source>
</evidence>
<dbReference type="InterPro" id="IPR000835">
    <property type="entry name" value="HTH_MarR-typ"/>
</dbReference>
<dbReference type="SMART" id="SM00347">
    <property type="entry name" value="HTH_MARR"/>
    <property type="match status" value="1"/>
</dbReference>
<feature type="domain" description="HTH marR-type" evidence="4">
    <location>
        <begin position="11"/>
        <end position="145"/>
    </location>
</feature>
<dbReference type="PANTHER" id="PTHR39515:SF2">
    <property type="entry name" value="HTH-TYPE TRANSCRIPTIONAL REGULATOR RV0880"/>
    <property type="match status" value="1"/>
</dbReference>
<dbReference type="PANTHER" id="PTHR39515">
    <property type="entry name" value="CONSERVED PROTEIN"/>
    <property type="match status" value="1"/>
</dbReference>
<dbReference type="EMBL" id="CP012752">
    <property type="protein sequence ID" value="ALG06581.1"/>
    <property type="molecule type" value="Genomic_DNA"/>
</dbReference>
<evidence type="ECO:0000256" key="3">
    <source>
        <dbReference type="ARBA" id="ARBA00023163"/>
    </source>
</evidence>
<dbReference type="InterPro" id="IPR052526">
    <property type="entry name" value="HTH-type_Bedaq_tolerance"/>
</dbReference>
<evidence type="ECO:0000256" key="1">
    <source>
        <dbReference type="ARBA" id="ARBA00023015"/>
    </source>
</evidence>
<dbReference type="Gene3D" id="1.10.10.10">
    <property type="entry name" value="Winged helix-like DNA-binding domain superfamily/Winged helix DNA-binding domain"/>
    <property type="match status" value="1"/>
</dbReference>
<keyword evidence="3" id="KW-0804">Transcription</keyword>
<dbReference type="Proteomes" id="UP000063699">
    <property type="component" value="Chromosome"/>
</dbReference>
<keyword evidence="1" id="KW-0805">Transcription regulation</keyword>
<dbReference type="KEGG" id="kphy:AOZ06_06250"/>
<dbReference type="RefSeq" id="WP_054288554.1">
    <property type="nucleotide sequence ID" value="NZ_CP012752.1"/>
</dbReference>
<accession>A0A0N9HPI4</accession>
<name>A0A0N9HPI4_9PSEU</name>
<dbReference type="Pfam" id="PF01047">
    <property type="entry name" value="MarR"/>
    <property type="match status" value="1"/>
</dbReference>
<dbReference type="PROSITE" id="PS50995">
    <property type="entry name" value="HTH_MARR_2"/>
    <property type="match status" value="1"/>
</dbReference>
<evidence type="ECO:0000256" key="2">
    <source>
        <dbReference type="ARBA" id="ARBA00023125"/>
    </source>
</evidence>
<dbReference type="InterPro" id="IPR023187">
    <property type="entry name" value="Tscrpt_reg_MarR-type_CS"/>
</dbReference>
<reference evidence="5 6" key="1">
    <citation type="submission" date="2015-07" db="EMBL/GenBank/DDBJ databases">
        <title>Genome sequencing of Kibdelosporangium phytohabitans.</title>
        <authorList>
            <person name="Qin S."/>
            <person name="Xing K."/>
        </authorList>
    </citation>
    <scope>NUCLEOTIDE SEQUENCE [LARGE SCALE GENOMIC DNA]</scope>
    <source>
        <strain evidence="5 6">KLBMP1111</strain>
    </source>
</reference>
<evidence type="ECO:0000313" key="5">
    <source>
        <dbReference type="EMBL" id="ALG06581.1"/>
    </source>
</evidence>
<dbReference type="AlphaFoldDB" id="A0A0N9HPI4"/>
<dbReference type="SUPFAM" id="SSF46785">
    <property type="entry name" value="Winged helix' DNA-binding domain"/>
    <property type="match status" value="1"/>
</dbReference>
<gene>
    <name evidence="5" type="ORF">AOZ06_06250</name>
</gene>